<dbReference type="GO" id="GO:0016887">
    <property type="term" value="F:ATP hydrolysis activity"/>
    <property type="evidence" value="ECO:0007669"/>
    <property type="project" value="InterPro"/>
</dbReference>
<dbReference type="PROSITE" id="PS51379">
    <property type="entry name" value="4FE4S_FER_2"/>
    <property type="match status" value="1"/>
</dbReference>
<dbReference type="InterPro" id="IPR003593">
    <property type="entry name" value="AAA+_ATPase"/>
</dbReference>
<protein>
    <recommendedName>
        <fullName evidence="6">Ribosome biogenesis/translation initiation ATPase RLI</fullName>
    </recommendedName>
</protein>
<dbReference type="InterPro" id="IPR017900">
    <property type="entry name" value="4Fe4S_Fe_S_CS"/>
</dbReference>
<dbReference type="SUPFAM" id="SSF54862">
    <property type="entry name" value="4Fe-4S ferredoxins"/>
    <property type="match status" value="1"/>
</dbReference>
<dbReference type="InterPro" id="IPR027417">
    <property type="entry name" value="P-loop_NTPase"/>
</dbReference>
<dbReference type="PROSITE" id="PS50893">
    <property type="entry name" value="ABC_TRANSPORTER_2"/>
    <property type="match status" value="2"/>
</dbReference>
<dbReference type="InterPro" id="IPR007209">
    <property type="entry name" value="RNaseL-inhib-like_metal-bd_dom"/>
</dbReference>
<feature type="domain" description="ABC transporter" evidence="3">
    <location>
        <begin position="355"/>
        <end position="569"/>
    </location>
</feature>
<dbReference type="InterPro" id="IPR003439">
    <property type="entry name" value="ABC_transporter-like_ATP-bd"/>
</dbReference>
<dbReference type="PROSITE" id="PS00198">
    <property type="entry name" value="4FE4S_FER_1"/>
    <property type="match status" value="1"/>
</dbReference>
<dbReference type="FunFam" id="3.40.50.300:FF:001546">
    <property type="entry name" value="RNase L inhibitor homolog"/>
    <property type="match status" value="1"/>
</dbReference>
<dbReference type="SUPFAM" id="SSF52540">
    <property type="entry name" value="P-loop containing nucleoside triphosphate hydrolases"/>
    <property type="match status" value="2"/>
</dbReference>
<gene>
    <name evidence="5" type="ORF">METZ01_LOCUS45484</name>
</gene>
<reference evidence="5" key="1">
    <citation type="submission" date="2018-05" db="EMBL/GenBank/DDBJ databases">
        <authorList>
            <person name="Lanie J.A."/>
            <person name="Ng W.-L."/>
            <person name="Kazmierczak K.M."/>
            <person name="Andrzejewski T.M."/>
            <person name="Davidsen T.M."/>
            <person name="Wayne K.J."/>
            <person name="Tettelin H."/>
            <person name="Glass J.I."/>
            <person name="Rusch D."/>
            <person name="Podicherti R."/>
            <person name="Tsui H.-C.T."/>
            <person name="Winkler M.E."/>
        </authorList>
    </citation>
    <scope>NUCLEOTIDE SEQUENCE</scope>
</reference>
<dbReference type="SMART" id="SM00382">
    <property type="entry name" value="AAA"/>
    <property type="match status" value="2"/>
</dbReference>
<dbReference type="PROSITE" id="PS00211">
    <property type="entry name" value="ABC_TRANSPORTER_1"/>
    <property type="match status" value="2"/>
</dbReference>
<evidence type="ECO:0008006" key="6">
    <source>
        <dbReference type="Google" id="ProtNLM"/>
    </source>
</evidence>
<name>A0A381RLA5_9ZZZZ</name>
<feature type="domain" description="ABC transporter" evidence="3">
    <location>
        <begin position="78"/>
        <end position="324"/>
    </location>
</feature>
<dbReference type="Pfam" id="PF00005">
    <property type="entry name" value="ABC_tran"/>
    <property type="match status" value="2"/>
</dbReference>
<accession>A0A381RLA5</accession>
<sequence>MEDVLSETQGERSMRVAVLLEDRCQPKKCNAECWAFCPPVRNGIECIVFDDDTGKPIVSEPLCIGCGICVNKCPFDALIITNLPSELEGEMTHRYGENGFRLFRLPAPREEKVIGVLGPNGMGKSTAINLLSGTIRPNLGDWTSNSKAWEEILPSFPRGELRDYLALVSEEQATVAVKPQYVDKLPDIFDGLVKELLERVDERGEAASYAEALTIEHILDRDLQALSGGELQRVAICATLLKEADVYFFDEPSSYLDIHERMRIVRIIQDLAERGKRVIVVEHDLAILDVLCDLVHIVYGERAAYGIFTPARSTRTAINAYLDGFLPEENIRIRDKPIQFLKGRVRGEGLGQAMLRWGDMEKTLGEFELTTGEGQVRSAEVVGVVGPNSTGKTTMVRMIAGEMEPDQGWCTMDSQVSYKPQHVSTDFEGTVMEWLDSEIGVSWRSGEFHTQVIRTLQIDQLLELRVKKLSGGEMQAASIAICLGKEADLYLFDEPSAFLDASARMEAAKAIRRTMESNEKAAMVIDHDTYFIDIVSDSLLVFQGEGGKHGHAVGPLSLRKGMNLFLSDVDVTFRRDLESHRPRINKPSSRKDREQKTAGEYFYAY</sequence>
<keyword evidence="1" id="KW-0547">Nucleotide-binding</keyword>
<organism evidence="5">
    <name type="scientific">marine metagenome</name>
    <dbReference type="NCBI Taxonomy" id="408172"/>
    <lineage>
        <taxon>unclassified sequences</taxon>
        <taxon>metagenomes</taxon>
        <taxon>ecological metagenomes</taxon>
    </lineage>
</organism>
<evidence type="ECO:0000256" key="2">
    <source>
        <dbReference type="ARBA" id="ARBA00022840"/>
    </source>
</evidence>
<evidence type="ECO:0000259" key="4">
    <source>
        <dbReference type="PROSITE" id="PS51379"/>
    </source>
</evidence>
<dbReference type="InterPro" id="IPR017871">
    <property type="entry name" value="ABC_transporter-like_CS"/>
</dbReference>
<keyword evidence="2" id="KW-0067">ATP-binding</keyword>
<evidence type="ECO:0000256" key="1">
    <source>
        <dbReference type="ARBA" id="ARBA00022741"/>
    </source>
</evidence>
<feature type="domain" description="4Fe-4S ferredoxin-type" evidence="4">
    <location>
        <begin position="54"/>
        <end position="83"/>
    </location>
</feature>
<dbReference type="InterPro" id="IPR017896">
    <property type="entry name" value="4Fe4S_Fe-S-bd"/>
</dbReference>
<evidence type="ECO:0000313" key="5">
    <source>
        <dbReference type="EMBL" id="SUZ92630.1"/>
    </source>
</evidence>
<dbReference type="PRINTS" id="PR01868">
    <property type="entry name" value="ABCEFAMILY"/>
</dbReference>
<dbReference type="Pfam" id="PF04068">
    <property type="entry name" value="Fer4_RLI"/>
    <property type="match status" value="1"/>
</dbReference>
<proteinExistence type="predicted"/>
<dbReference type="Gene3D" id="3.40.50.300">
    <property type="entry name" value="P-loop containing nucleotide triphosphate hydrolases"/>
    <property type="match status" value="2"/>
</dbReference>
<dbReference type="Pfam" id="PF00037">
    <property type="entry name" value="Fer4"/>
    <property type="match status" value="1"/>
</dbReference>
<dbReference type="PANTHER" id="PTHR19248">
    <property type="entry name" value="ATP-BINDING TRANSPORT PROTEIN-RELATED"/>
    <property type="match status" value="1"/>
</dbReference>
<dbReference type="EMBL" id="UINC01002075">
    <property type="protein sequence ID" value="SUZ92630.1"/>
    <property type="molecule type" value="Genomic_DNA"/>
</dbReference>
<dbReference type="AlphaFoldDB" id="A0A381RLA5"/>
<dbReference type="NCBIfam" id="NF009945">
    <property type="entry name" value="PRK13409.1"/>
    <property type="match status" value="1"/>
</dbReference>
<dbReference type="GO" id="GO:0005524">
    <property type="term" value="F:ATP binding"/>
    <property type="evidence" value="ECO:0007669"/>
    <property type="project" value="UniProtKB-KW"/>
</dbReference>
<dbReference type="InterPro" id="IPR013283">
    <property type="entry name" value="RLI1"/>
</dbReference>
<evidence type="ECO:0000259" key="3">
    <source>
        <dbReference type="PROSITE" id="PS50893"/>
    </source>
</evidence>